<protein>
    <recommendedName>
        <fullName evidence="6">Phosphoenolpyruvate synthase</fullName>
        <ecNumber evidence="5">2.7.9.2</ecNumber>
    </recommendedName>
    <alternativeName>
        <fullName evidence="13">Pyruvate, water dikinase</fullName>
    </alternativeName>
</protein>
<dbReference type="InterPro" id="IPR002192">
    <property type="entry name" value="PPDK_AMP/ATP-bd"/>
</dbReference>
<evidence type="ECO:0000313" key="17">
    <source>
        <dbReference type="Proteomes" id="UP001597261"/>
    </source>
</evidence>
<evidence type="ECO:0000256" key="8">
    <source>
        <dbReference type="ARBA" id="ARBA00022723"/>
    </source>
</evidence>
<comment type="caution">
    <text evidence="16">The sequence shown here is derived from an EMBL/GenBank/DDBJ whole genome shotgun (WGS) entry which is preliminary data.</text>
</comment>
<comment type="pathway">
    <text evidence="3">Carbohydrate biosynthesis; gluconeogenesis.</text>
</comment>
<name>A0ABW4IP07_9ACTN</name>
<comment type="catalytic activity">
    <reaction evidence="14">
        <text>pyruvate + ATP + H2O = phosphoenolpyruvate + AMP + phosphate + 2 H(+)</text>
        <dbReference type="Rhea" id="RHEA:11364"/>
        <dbReference type="ChEBI" id="CHEBI:15361"/>
        <dbReference type="ChEBI" id="CHEBI:15377"/>
        <dbReference type="ChEBI" id="CHEBI:15378"/>
        <dbReference type="ChEBI" id="CHEBI:30616"/>
        <dbReference type="ChEBI" id="CHEBI:43474"/>
        <dbReference type="ChEBI" id="CHEBI:58702"/>
        <dbReference type="ChEBI" id="CHEBI:456215"/>
        <dbReference type="EC" id="2.7.9.2"/>
    </reaction>
</comment>
<evidence type="ECO:0000256" key="14">
    <source>
        <dbReference type="ARBA" id="ARBA00047700"/>
    </source>
</evidence>
<evidence type="ECO:0000256" key="10">
    <source>
        <dbReference type="ARBA" id="ARBA00022777"/>
    </source>
</evidence>
<dbReference type="Gene3D" id="3.30.470.20">
    <property type="entry name" value="ATP-grasp fold, B domain"/>
    <property type="match status" value="2"/>
</dbReference>
<dbReference type="RefSeq" id="WP_381081783.1">
    <property type="nucleotide sequence ID" value="NZ_JBHUDX010000030.1"/>
</dbReference>
<keyword evidence="10" id="KW-0418">Kinase</keyword>
<evidence type="ECO:0000256" key="5">
    <source>
        <dbReference type="ARBA" id="ARBA00011996"/>
    </source>
</evidence>
<evidence type="ECO:0000256" key="13">
    <source>
        <dbReference type="ARBA" id="ARBA00033470"/>
    </source>
</evidence>
<keyword evidence="9" id="KW-0547">Nucleotide-binding</keyword>
<feature type="domain" description="Pyruvate phosphate dikinase AMP/ATP-binding" evidence="15">
    <location>
        <begin position="22"/>
        <end position="310"/>
    </location>
</feature>
<evidence type="ECO:0000256" key="7">
    <source>
        <dbReference type="ARBA" id="ARBA00022679"/>
    </source>
</evidence>
<reference evidence="17" key="1">
    <citation type="journal article" date="2019" name="Int. J. Syst. Evol. Microbiol.">
        <title>The Global Catalogue of Microorganisms (GCM) 10K type strain sequencing project: providing services to taxonomists for standard genome sequencing and annotation.</title>
        <authorList>
            <consortium name="The Broad Institute Genomics Platform"/>
            <consortium name="The Broad Institute Genome Sequencing Center for Infectious Disease"/>
            <person name="Wu L."/>
            <person name="Ma J."/>
        </authorList>
    </citation>
    <scope>NUCLEOTIDE SEQUENCE [LARGE SCALE GENOMIC DNA]</scope>
    <source>
        <strain evidence="17">CGMCC 1.12470</strain>
    </source>
</reference>
<comment type="function">
    <text evidence="2">Catalyzes the phosphorylation of pyruvate to phosphoenolpyruvate.</text>
</comment>
<evidence type="ECO:0000259" key="15">
    <source>
        <dbReference type="Pfam" id="PF01326"/>
    </source>
</evidence>
<gene>
    <name evidence="16" type="ORF">ACFSL4_12845</name>
</gene>
<keyword evidence="12" id="KW-0460">Magnesium</keyword>
<sequence length="324" mass="33783">MSAESRCVVPLDRLAGPDGAAVAGAKLARLALLARAGLRVPDGFAVTADAFHRHRAASGLAAVLPEHLGAVPDPLDHTALADASAGLRRLLRETPVARPLRAGIVRALSSLALRRGGPVAVRSSAVAEDGTDHSFAGMFESFLGVRGSDAVVAAVQGCWASLFTHRSLAYRMHAGLPVDALAMGVGVMEMVPARVSGVAFSMHPVTGRRDRAVVEAAPGVGGAVAGGPAPERAEVARTDGRVLRHDPAAPGIPARRGPLLSGQDLTRVAETVYRAEEVLGHPVDIEWAIDPEGRVWLLQARPVTGTAPRNDDTRWDPAAFLCDL</sequence>
<evidence type="ECO:0000256" key="6">
    <source>
        <dbReference type="ARBA" id="ARBA00021623"/>
    </source>
</evidence>
<comment type="cofactor">
    <cofactor evidence="1">
        <name>Mg(2+)</name>
        <dbReference type="ChEBI" id="CHEBI:18420"/>
    </cofactor>
</comment>
<evidence type="ECO:0000256" key="9">
    <source>
        <dbReference type="ARBA" id="ARBA00022741"/>
    </source>
</evidence>
<evidence type="ECO:0000256" key="4">
    <source>
        <dbReference type="ARBA" id="ARBA00007837"/>
    </source>
</evidence>
<keyword evidence="7" id="KW-0808">Transferase</keyword>
<evidence type="ECO:0000313" key="16">
    <source>
        <dbReference type="EMBL" id="MFD1659072.1"/>
    </source>
</evidence>
<keyword evidence="8" id="KW-0479">Metal-binding</keyword>
<proteinExistence type="inferred from homology"/>
<dbReference type="InterPro" id="IPR006319">
    <property type="entry name" value="PEP_synth"/>
</dbReference>
<dbReference type="PANTHER" id="PTHR43030">
    <property type="entry name" value="PHOSPHOENOLPYRUVATE SYNTHASE"/>
    <property type="match status" value="1"/>
</dbReference>
<accession>A0ABW4IP07</accession>
<comment type="similarity">
    <text evidence="4">Belongs to the PEP-utilizing enzyme family.</text>
</comment>
<dbReference type="Pfam" id="PF01326">
    <property type="entry name" value="PPDK_N"/>
    <property type="match status" value="1"/>
</dbReference>
<dbReference type="InterPro" id="IPR013815">
    <property type="entry name" value="ATP_grasp_subdomain_1"/>
</dbReference>
<evidence type="ECO:0000256" key="11">
    <source>
        <dbReference type="ARBA" id="ARBA00022840"/>
    </source>
</evidence>
<dbReference type="EMBL" id="JBHUDX010000030">
    <property type="protein sequence ID" value="MFD1659072.1"/>
    <property type="molecule type" value="Genomic_DNA"/>
</dbReference>
<dbReference type="SUPFAM" id="SSF56059">
    <property type="entry name" value="Glutathione synthetase ATP-binding domain-like"/>
    <property type="match status" value="1"/>
</dbReference>
<dbReference type="Proteomes" id="UP001597261">
    <property type="component" value="Unassembled WGS sequence"/>
</dbReference>
<evidence type="ECO:0000256" key="1">
    <source>
        <dbReference type="ARBA" id="ARBA00001946"/>
    </source>
</evidence>
<dbReference type="PANTHER" id="PTHR43030:SF1">
    <property type="entry name" value="PHOSPHOENOLPYRUVATE SYNTHASE"/>
    <property type="match status" value="1"/>
</dbReference>
<dbReference type="Gene3D" id="3.30.1490.20">
    <property type="entry name" value="ATP-grasp fold, A domain"/>
    <property type="match status" value="1"/>
</dbReference>
<keyword evidence="11" id="KW-0067">ATP-binding</keyword>
<evidence type="ECO:0000256" key="12">
    <source>
        <dbReference type="ARBA" id="ARBA00022842"/>
    </source>
</evidence>
<keyword evidence="17" id="KW-1185">Reference proteome</keyword>
<dbReference type="EC" id="2.7.9.2" evidence="5"/>
<evidence type="ECO:0000256" key="2">
    <source>
        <dbReference type="ARBA" id="ARBA00002988"/>
    </source>
</evidence>
<evidence type="ECO:0000256" key="3">
    <source>
        <dbReference type="ARBA" id="ARBA00004742"/>
    </source>
</evidence>
<organism evidence="16 17">
    <name type="scientific">Streptomyces caeni</name>
    <dbReference type="NCBI Taxonomy" id="2307231"/>
    <lineage>
        <taxon>Bacteria</taxon>
        <taxon>Bacillati</taxon>
        <taxon>Actinomycetota</taxon>
        <taxon>Actinomycetes</taxon>
        <taxon>Kitasatosporales</taxon>
        <taxon>Streptomycetaceae</taxon>
        <taxon>Streptomyces</taxon>
    </lineage>
</organism>